<dbReference type="Proteomes" id="UP000076079">
    <property type="component" value="Chromosome"/>
</dbReference>
<protein>
    <submittedName>
        <fullName evidence="1">Uncharacterized protein</fullName>
    </submittedName>
</protein>
<reference evidence="2" key="2">
    <citation type="submission" date="2016-04" db="EMBL/GenBank/DDBJ databases">
        <title>First Complete Genome Sequence of a Subdivision 6 Acidobacterium.</title>
        <authorList>
            <person name="Huang S."/>
            <person name="Vieira S."/>
            <person name="Bunk B."/>
            <person name="Riedel T."/>
            <person name="Sproeer C."/>
            <person name="Overmann J."/>
        </authorList>
    </citation>
    <scope>NUCLEOTIDE SEQUENCE [LARGE SCALE GENOMIC DNA]</scope>
    <source>
        <strain evidence="2">DSM 100886 HEG_-6_39</strain>
    </source>
</reference>
<dbReference type="OrthoDB" id="8899365at2"/>
<evidence type="ECO:0000313" key="2">
    <source>
        <dbReference type="Proteomes" id="UP000076079"/>
    </source>
</evidence>
<dbReference type="KEGG" id="abac:LuPra_05388"/>
<dbReference type="STRING" id="1855912.LuPra_05388"/>
<name>A0A143PUY4_LUTPR</name>
<sequence length="148" mass="16196">MAINKKLLSIIGKKFPSIYDVNPPHGPFGRVSWVALNPQPLPPMGIGAAMATDLLHHAWVGERTGLDPAGALRFLEDLCPPYPRRPKLPPVWPPVPDPDPGPDWYAEYYLGFAARLAAVPGDQMAGRMREFFDKALDQSIASLEKAVG</sequence>
<gene>
    <name evidence="1" type="ORF">LuPra_05388</name>
</gene>
<accession>A0A143PUY4</accession>
<dbReference type="PATRIC" id="fig|1813736.3.peg.5668"/>
<proteinExistence type="predicted"/>
<keyword evidence="2" id="KW-1185">Reference proteome</keyword>
<dbReference type="AlphaFoldDB" id="A0A143PUY4"/>
<evidence type="ECO:0000313" key="1">
    <source>
        <dbReference type="EMBL" id="AMY12116.1"/>
    </source>
</evidence>
<organism evidence="1 2">
    <name type="scientific">Luteitalea pratensis</name>
    <dbReference type="NCBI Taxonomy" id="1855912"/>
    <lineage>
        <taxon>Bacteria</taxon>
        <taxon>Pseudomonadati</taxon>
        <taxon>Acidobacteriota</taxon>
        <taxon>Vicinamibacteria</taxon>
        <taxon>Vicinamibacterales</taxon>
        <taxon>Vicinamibacteraceae</taxon>
        <taxon>Luteitalea</taxon>
    </lineage>
</organism>
<dbReference type="EMBL" id="CP015136">
    <property type="protein sequence ID" value="AMY12116.1"/>
    <property type="molecule type" value="Genomic_DNA"/>
</dbReference>
<reference evidence="1 2" key="1">
    <citation type="journal article" date="2016" name="Genome Announc.">
        <title>First Complete Genome Sequence of a Subdivision 6 Acidobacterium Strain.</title>
        <authorList>
            <person name="Huang S."/>
            <person name="Vieira S."/>
            <person name="Bunk B."/>
            <person name="Riedel T."/>
            <person name="Sproer C."/>
            <person name="Overmann J."/>
        </authorList>
    </citation>
    <scope>NUCLEOTIDE SEQUENCE [LARGE SCALE GENOMIC DNA]</scope>
    <source>
        <strain evidence="2">DSM 100886 HEG_-6_39</strain>
    </source>
</reference>
<dbReference type="RefSeq" id="WP_110173600.1">
    <property type="nucleotide sequence ID" value="NZ_CP015136.1"/>
</dbReference>